<evidence type="ECO:0000313" key="3">
    <source>
        <dbReference type="Proteomes" id="UP001565368"/>
    </source>
</evidence>
<evidence type="ECO:0000256" key="1">
    <source>
        <dbReference type="SAM" id="MobiDB-lite"/>
    </source>
</evidence>
<accession>A0ABR3Q655</accession>
<dbReference type="RefSeq" id="XP_069210087.1">
    <property type="nucleotide sequence ID" value="XM_069352669.1"/>
</dbReference>
<feature type="region of interest" description="Disordered" evidence="1">
    <location>
        <begin position="1"/>
        <end position="34"/>
    </location>
</feature>
<feature type="compositionally biased region" description="Basic and acidic residues" evidence="1">
    <location>
        <begin position="68"/>
        <end position="101"/>
    </location>
</feature>
<dbReference type="Proteomes" id="UP001565368">
    <property type="component" value="Unassembled WGS sequence"/>
</dbReference>
<dbReference type="InterPro" id="IPR026680">
    <property type="entry name" value="CCDC137"/>
</dbReference>
<feature type="compositionally biased region" description="Basic and acidic residues" evidence="1">
    <location>
        <begin position="143"/>
        <end position="154"/>
    </location>
</feature>
<feature type="compositionally biased region" description="Basic and acidic residues" evidence="1">
    <location>
        <begin position="232"/>
        <end position="242"/>
    </location>
</feature>
<feature type="region of interest" description="Disordered" evidence="1">
    <location>
        <begin position="48"/>
        <end position="164"/>
    </location>
</feature>
<dbReference type="PANTHER" id="PTHR21838:SF2">
    <property type="entry name" value="COILED-COIL DOMAIN-CONTAINING PROTEIN 137"/>
    <property type="match status" value="1"/>
</dbReference>
<dbReference type="GeneID" id="95985189"/>
<reference evidence="2 3" key="1">
    <citation type="submission" date="2023-08" db="EMBL/GenBank/DDBJ databases">
        <title>Annotated Genome Sequence of Vanrija albida AlHP1.</title>
        <authorList>
            <person name="Herzog R."/>
        </authorList>
    </citation>
    <scope>NUCLEOTIDE SEQUENCE [LARGE SCALE GENOMIC DNA]</scope>
    <source>
        <strain evidence="2 3">AlHP1</strain>
    </source>
</reference>
<protein>
    <recommendedName>
        <fullName evidence="4">Ribosome biogenesis protein NOP53</fullName>
    </recommendedName>
</protein>
<organism evidence="2 3">
    <name type="scientific">Vanrija albida</name>
    <dbReference type="NCBI Taxonomy" id="181172"/>
    <lineage>
        <taxon>Eukaryota</taxon>
        <taxon>Fungi</taxon>
        <taxon>Dikarya</taxon>
        <taxon>Basidiomycota</taxon>
        <taxon>Agaricomycotina</taxon>
        <taxon>Tremellomycetes</taxon>
        <taxon>Trichosporonales</taxon>
        <taxon>Trichosporonaceae</taxon>
        <taxon>Vanrija</taxon>
    </lineage>
</organism>
<dbReference type="EMBL" id="JBBXJM010000003">
    <property type="protein sequence ID" value="KAL1410143.1"/>
    <property type="molecule type" value="Genomic_DNA"/>
</dbReference>
<name>A0ABR3Q655_9TREE</name>
<evidence type="ECO:0000313" key="2">
    <source>
        <dbReference type="EMBL" id="KAL1410143.1"/>
    </source>
</evidence>
<gene>
    <name evidence="2" type="ORF">Q8F55_004146</name>
</gene>
<evidence type="ECO:0008006" key="4">
    <source>
        <dbReference type="Google" id="ProtNLM"/>
    </source>
</evidence>
<feature type="region of interest" description="Disordered" evidence="1">
    <location>
        <begin position="232"/>
        <end position="255"/>
    </location>
</feature>
<dbReference type="PANTHER" id="PTHR21838">
    <property type="entry name" value="COILED-COIL DOMAIN-CONTAINING PROTEIN 137"/>
    <property type="match status" value="1"/>
</dbReference>
<comment type="caution">
    <text evidence="2">The sequence shown here is derived from an EMBL/GenBank/DDBJ whole genome shotgun (WGS) entry which is preliminary data.</text>
</comment>
<proteinExistence type="predicted"/>
<keyword evidence="3" id="KW-1185">Reference proteome</keyword>
<sequence length="255" mass="26938">MGHKRAKKSVRDAERAAKGFNLAPSASARDDTPKGAMRIFNAAKVQAAWRARGGTNSEDTGEVRKRKRGDDDSKPAPKKKAEQPKIGEHETLGEYNRRVEAAMRGGVSAAIKAAESAKGQAVRDAKAAKKARREAAAAAASGKKADDDAEELKPNRPAVEFAAAPARKRLNDVAQAPPSLPRMRAAVKAGAGGGTSAWAASSASRTPLNAGQARLMEIERERVIAQYREIKARKEADREAERAAAAGGKKGAKGK</sequence>